<evidence type="ECO:0000313" key="4">
    <source>
        <dbReference type="Proteomes" id="UP000199577"/>
    </source>
</evidence>
<dbReference type="Proteomes" id="UP000199577">
    <property type="component" value="Unassembled WGS sequence"/>
</dbReference>
<keyword evidence="1 3" id="KW-0489">Methyltransferase</keyword>
<sequence>MRIIGGHHAGLRLHPPANLPVRPTTDMAKEALFNTLQNRMDLTEIHALDLFAGTGNISFELASRGAAHVLAVDAHFKCVQYINSTAGKLTMDAVKAVKADVLKFITSCRETFDFIFADPPYDLAQLPQLPQLIFHYGLLKAGALLVLEHASTRKIAAHPNWVETRKYGYSSFSFYQA</sequence>
<dbReference type="SUPFAM" id="SSF53335">
    <property type="entry name" value="S-adenosyl-L-methionine-dependent methyltransferases"/>
    <property type="match status" value="1"/>
</dbReference>
<dbReference type="PANTHER" id="PTHR43542">
    <property type="entry name" value="METHYLTRANSFERASE"/>
    <property type="match status" value="1"/>
</dbReference>
<evidence type="ECO:0000313" key="3">
    <source>
        <dbReference type="EMBL" id="SFC10499.1"/>
    </source>
</evidence>
<dbReference type="PANTHER" id="PTHR43542:SF1">
    <property type="entry name" value="METHYLTRANSFERASE"/>
    <property type="match status" value="1"/>
</dbReference>
<dbReference type="Pfam" id="PF03602">
    <property type="entry name" value="Cons_hypoth95"/>
    <property type="match status" value="1"/>
</dbReference>
<dbReference type="PIRSF" id="PIRSF004553">
    <property type="entry name" value="CHP00095"/>
    <property type="match status" value="1"/>
</dbReference>
<dbReference type="InterPro" id="IPR002052">
    <property type="entry name" value="DNA_methylase_N6_adenine_CS"/>
</dbReference>
<dbReference type="EMBL" id="FOLL01000004">
    <property type="protein sequence ID" value="SFC10499.1"/>
    <property type="molecule type" value="Genomic_DNA"/>
</dbReference>
<evidence type="ECO:0000256" key="1">
    <source>
        <dbReference type="ARBA" id="ARBA00022603"/>
    </source>
</evidence>
<dbReference type="Gene3D" id="3.40.50.150">
    <property type="entry name" value="Vaccinia Virus protein VP39"/>
    <property type="match status" value="1"/>
</dbReference>
<keyword evidence="2 3" id="KW-0808">Transferase</keyword>
<dbReference type="GO" id="GO:0008168">
    <property type="term" value="F:methyltransferase activity"/>
    <property type="evidence" value="ECO:0007669"/>
    <property type="project" value="UniProtKB-KW"/>
</dbReference>
<reference evidence="3 4" key="1">
    <citation type="submission" date="2016-10" db="EMBL/GenBank/DDBJ databases">
        <authorList>
            <person name="de Groot N.N."/>
        </authorList>
    </citation>
    <scope>NUCLEOTIDE SEQUENCE [LARGE SCALE GENOMIC DNA]</scope>
    <source>
        <strain evidence="3 4">DSM 22900</strain>
    </source>
</reference>
<dbReference type="GO" id="GO:0003676">
    <property type="term" value="F:nucleic acid binding"/>
    <property type="evidence" value="ECO:0007669"/>
    <property type="project" value="InterPro"/>
</dbReference>
<dbReference type="CDD" id="cd02440">
    <property type="entry name" value="AdoMet_MTases"/>
    <property type="match status" value="1"/>
</dbReference>
<dbReference type="STRING" id="623281.SAMN05421747_104176"/>
<evidence type="ECO:0000256" key="2">
    <source>
        <dbReference type="ARBA" id="ARBA00022679"/>
    </source>
</evidence>
<name>A0A1I1GFG7_9SPHI</name>
<keyword evidence="4" id="KW-1185">Reference proteome</keyword>
<dbReference type="InterPro" id="IPR004398">
    <property type="entry name" value="RNA_MeTrfase_RsmD"/>
</dbReference>
<dbReference type="GO" id="GO:0031167">
    <property type="term" value="P:rRNA methylation"/>
    <property type="evidence" value="ECO:0007669"/>
    <property type="project" value="InterPro"/>
</dbReference>
<dbReference type="AlphaFoldDB" id="A0A1I1GFG7"/>
<dbReference type="InterPro" id="IPR029063">
    <property type="entry name" value="SAM-dependent_MTases_sf"/>
</dbReference>
<dbReference type="RefSeq" id="WP_090972583.1">
    <property type="nucleotide sequence ID" value="NZ_FOLL01000004.1"/>
</dbReference>
<gene>
    <name evidence="3" type="ORF">SAMN05421747_104176</name>
</gene>
<dbReference type="PROSITE" id="PS00092">
    <property type="entry name" value="N6_MTASE"/>
    <property type="match status" value="1"/>
</dbReference>
<proteinExistence type="predicted"/>
<organism evidence="3 4">
    <name type="scientific">Parapedobacter composti</name>
    <dbReference type="NCBI Taxonomy" id="623281"/>
    <lineage>
        <taxon>Bacteria</taxon>
        <taxon>Pseudomonadati</taxon>
        <taxon>Bacteroidota</taxon>
        <taxon>Sphingobacteriia</taxon>
        <taxon>Sphingobacteriales</taxon>
        <taxon>Sphingobacteriaceae</taxon>
        <taxon>Parapedobacter</taxon>
    </lineage>
</organism>
<dbReference type="OrthoDB" id="9803017at2"/>
<protein>
    <submittedName>
        <fullName evidence="3">16S rRNA (Guanine(966)-N(2))-methyltransferase RsmD</fullName>
    </submittedName>
</protein>
<accession>A0A1I1GFG7</accession>